<keyword evidence="11" id="KW-0460">Magnesium</keyword>
<feature type="transmembrane region" description="Helical" evidence="11">
    <location>
        <begin position="262"/>
        <end position="278"/>
    </location>
</feature>
<feature type="transmembrane region" description="Helical" evidence="11">
    <location>
        <begin position="112"/>
        <end position="132"/>
    </location>
</feature>
<evidence type="ECO:0000256" key="11">
    <source>
        <dbReference type="HAMAP-Rule" id="MF_01635"/>
    </source>
</evidence>
<dbReference type="UniPathway" id="UPA00232"/>
<dbReference type="HAMAP" id="MF_01635">
    <property type="entry name" value="UbiA"/>
    <property type="match status" value="1"/>
</dbReference>
<dbReference type="RefSeq" id="WP_117396237.1">
    <property type="nucleotide sequence ID" value="NZ_CP021330.1"/>
</dbReference>
<comment type="function">
    <text evidence="11">Catalyzes the prenylation of para-hydroxybenzoate (PHB) with an all-trans polyprenyl group. Mediates the second step in the final reaction sequence of ubiquinone-8 (UQ-8) biosynthesis, which is the condensation of the polyisoprenoid side chain with PHB, generating the first membrane-bound Q intermediate 3-octaprenyl-4-hydroxybenzoate.</text>
</comment>
<organism evidence="13 14">
    <name type="scientific">Maritalea myrionectae</name>
    <dbReference type="NCBI Taxonomy" id="454601"/>
    <lineage>
        <taxon>Bacteria</taxon>
        <taxon>Pseudomonadati</taxon>
        <taxon>Pseudomonadota</taxon>
        <taxon>Alphaproteobacteria</taxon>
        <taxon>Hyphomicrobiales</taxon>
        <taxon>Devosiaceae</taxon>
        <taxon>Maritalea</taxon>
    </lineage>
</organism>
<comment type="subcellular location">
    <subcellularLocation>
        <location evidence="11">Cell inner membrane</location>
        <topology evidence="11">Multi-pass membrane protein</topology>
    </subcellularLocation>
    <subcellularLocation>
        <location evidence="2">Membrane</location>
        <topology evidence="2">Multi-pass membrane protein</topology>
    </subcellularLocation>
</comment>
<evidence type="ECO:0000256" key="8">
    <source>
        <dbReference type="ARBA" id="ARBA00022692"/>
    </source>
</evidence>
<evidence type="ECO:0000256" key="6">
    <source>
        <dbReference type="ARBA" id="ARBA00022679"/>
    </source>
</evidence>
<keyword evidence="5 11" id="KW-0997">Cell inner membrane</keyword>
<keyword evidence="14" id="KW-1185">Reference proteome</keyword>
<keyword evidence="7 11" id="KW-0831">Ubiquinone biosynthesis</keyword>
<evidence type="ECO:0000313" key="13">
    <source>
        <dbReference type="EMBL" id="AVX05294.1"/>
    </source>
</evidence>
<dbReference type="Gene3D" id="1.10.357.140">
    <property type="entry name" value="UbiA prenyltransferase"/>
    <property type="match status" value="1"/>
</dbReference>
<feature type="transmembrane region" description="Helical" evidence="11">
    <location>
        <begin position="290"/>
        <end position="308"/>
    </location>
</feature>
<evidence type="ECO:0000256" key="7">
    <source>
        <dbReference type="ARBA" id="ARBA00022688"/>
    </source>
</evidence>
<reference evidence="13 14" key="1">
    <citation type="submission" date="2017-05" db="EMBL/GenBank/DDBJ databases">
        <title>Genome Analysis of Maritalea myrionectae HL2708#5.</title>
        <authorList>
            <consortium name="Cotde Inc.-PKNU"/>
            <person name="Jang D."/>
            <person name="Oh H.-M."/>
        </authorList>
    </citation>
    <scope>NUCLEOTIDE SEQUENCE [LARGE SCALE GENOMIC DNA]</scope>
    <source>
        <strain evidence="13 14">HL2708#5</strain>
    </source>
</reference>
<evidence type="ECO:0000313" key="14">
    <source>
        <dbReference type="Proteomes" id="UP000258927"/>
    </source>
</evidence>
<dbReference type="Proteomes" id="UP000258927">
    <property type="component" value="Chromosome"/>
</dbReference>
<feature type="transmembrane region" description="Helical" evidence="11">
    <location>
        <begin position="67"/>
        <end position="91"/>
    </location>
</feature>
<dbReference type="InterPro" id="IPR006370">
    <property type="entry name" value="HB_polyprenyltransferase-like"/>
</dbReference>
<evidence type="ECO:0000256" key="3">
    <source>
        <dbReference type="ARBA" id="ARBA00005985"/>
    </source>
</evidence>
<dbReference type="InterPro" id="IPR044878">
    <property type="entry name" value="UbiA_sf"/>
</dbReference>
<feature type="transmembrane region" description="Helical" evidence="11">
    <location>
        <begin position="190"/>
        <end position="210"/>
    </location>
</feature>
<dbReference type="PANTHER" id="PTHR11048">
    <property type="entry name" value="PRENYLTRANSFERASES"/>
    <property type="match status" value="1"/>
</dbReference>
<dbReference type="NCBIfam" id="TIGR01474">
    <property type="entry name" value="ubiA_proteo"/>
    <property type="match status" value="1"/>
</dbReference>
<dbReference type="CDD" id="cd13959">
    <property type="entry name" value="PT_UbiA_COQ2"/>
    <property type="match status" value="1"/>
</dbReference>
<gene>
    <name evidence="11" type="primary">ubiA</name>
    <name evidence="13" type="ORF">MXMO3_02783</name>
</gene>
<feature type="transmembrane region" description="Helical" evidence="11">
    <location>
        <begin position="40"/>
        <end position="61"/>
    </location>
</feature>
<evidence type="ECO:0000256" key="4">
    <source>
        <dbReference type="ARBA" id="ARBA00022475"/>
    </source>
</evidence>
<keyword evidence="6 11" id="KW-0808">Transferase</keyword>
<dbReference type="PROSITE" id="PS00943">
    <property type="entry name" value="UBIA"/>
    <property type="match status" value="1"/>
</dbReference>
<evidence type="ECO:0000256" key="9">
    <source>
        <dbReference type="ARBA" id="ARBA00022989"/>
    </source>
</evidence>
<dbReference type="InterPro" id="IPR039653">
    <property type="entry name" value="Prenyltransferase"/>
</dbReference>
<feature type="transmembrane region" description="Helical" evidence="11">
    <location>
        <begin position="231"/>
        <end position="250"/>
    </location>
</feature>
<evidence type="ECO:0000256" key="2">
    <source>
        <dbReference type="ARBA" id="ARBA00004141"/>
    </source>
</evidence>
<comment type="catalytic activity">
    <reaction evidence="11">
        <text>all-trans-octaprenyl diphosphate + 4-hydroxybenzoate = 4-hydroxy-3-(all-trans-octaprenyl)benzoate + diphosphate</text>
        <dbReference type="Rhea" id="RHEA:27782"/>
        <dbReference type="ChEBI" id="CHEBI:1617"/>
        <dbReference type="ChEBI" id="CHEBI:17879"/>
        <dbReference type="ChEBI" id="CHEBI:33019"/>
        <dbReference type="ChEBI" id="CHEBI:57711"/>
        <dbReference type="EC" id="2.5.1.39"/>
    </reaction>
</comment>
<dbReference type="STRING" id="1122213.GCA_000423365_00418"/>
<keyword evidence="8 11" id="KW-0812">Transmembrane</keyword>
<comment type="pathway">
    <text evidence="11">Cofactor biosynthesis; ubiquinone biosynthesis.</text>
</comment>
<feature type="transmembrane region" description="Helical" evidence="11">
    <location>
        <begin position="165"/>
        <end position="184"/>
    </location>
</feature>
<comment type="cofactor">
    <cofactor evidence="1 11">
        <name>Mg(2+)</name>
        <dbReference type="ChEBI" id="CHEBI:18420"/>
    </cofactor>
</comment>
<dbReference type="Gene3D" id="1.20.120.1780">
    <property type="entry name" value="UbiA prenyltransferase"/>
    <property type="match status" value="1"/>
</dbReference>
<dbReference type="EMBL" id="CP021330">
    <property type="protein sequence ID" value="AVX05294.1"/>
    <property type="molecule type" value="Genomic_DNA"/>
</dbReference>
<comment type="similarity">
    <text evidence="3 11">Belongs to the UbiA prenyltransferase family.</text>
</comment>
<name>A0A2R4MHF0_9HYPH</name>
<evidence type="ECO:0000256" key="10">
    <source>
        <dbReference type="ARBA" id="ARBA00023136"/>
    </source>
</evidence>
<dbReference type="FunFam" id="1.20.120.1780:FF:000001">
    <property type="entry name" value="4-hydroxybenzoate octaprenyltransferase"/>
    <property type="match status" value="1"/>
</dbReference>
<accession>A0A2R4MHF0</accession>
<dbReference type="GO" id="GO:0005886">
    <property type="term" value="C:plasma membrane"/>
    <property type="evidence" value="ECO:0007669"/>
    <property type="project" value="UniProtKB-SubCell"/>
</dbReference>
<sequence length="310" mass="34874">MQDKPNSERIADASATNWVDRYAPRAIHPYAKMARWDRPIGYWLLFWPCAISLALAAVARPATGFNFYYLGLFFLGAIAMRGAGCTLNDIVDRNIDGKVERTRLRPIPSGQISVPQAFVFLAAQCLVGLVILWQFNDFTKILGLSSIGLVIIYPFMKRITYWPQLFLGLAFNWGALMGWAAMFGELHYPAYYLYAGAILWTIAYDTIYALQDREDDALIGVKSTARLFGDHAQQISGLFYLGAAILWFLAADGAGAGPVYYWVMWVAPAILAWQILTLKPDQTPNCLIRFKSNFWVGLSFTLALYIEYAI</sequence>
<dbReference type="AlphaFoldDB" id="A0A2R4MHF0"/>
<dbReference type="Pfam" id="PF01040">
    <property type="entry name" value="UbiA"/>
    <property type="match status" value="1"/>
</dbReference>
<evidence type="ECO:0000256" key="1">
    <source>
        <dbReference type="ARBA" id="ARBA00001946"/>
    </source>
</evidence>
<evidence type="ECO:0000256" key="5">
    <source>
        <dbReference type="ARBA" id="ARBA00022519"/>
    </source>
</evidence>
<dbReference type="EC" id="2.5.1.39" evidence="11 12"/>
<proteinExistence type="inferred from homology"/>
<dbReference type="PANTHER" id="PTHR11048:SF28">
    <property type="entry name" value="4-HYDROXYBENZOATE POLYPRENYLTRANSFERASE, MITOCHONDRIAL"/>
    <property type="match status" value="1"/>
</dbReference>
<protein>
    <recommendedName>
        <fullName evidence="11 12">4-hydroxybenzoate octaprenyltransferase</fullName>
        <ecNumber evidence="11 12">2.5.1.39</ecNumber>
    </recommendedName>
    <alternativeName>
        <fullName evidence="11">4-HB polyprenyltransferase</fullName>
    </alternativeName>
</protein>
<dbReference type="FunFam" id="1.10.357.140:FF:000003">
    <property type="entry name" value="4-hydroxybenzoate polyprenyltransferase, mitochondrial"/>
    <property type="match status" value="1"/>
</dbReference>
<dbReference type="KEGG" id="mmyr:MXMO3_02783"/>
<evidence type="ECO:0000256" key="12">
    <source>
        <dbReference type="NCBIfam" id="TIGR01474"/>
    </source>
</evidence>
<dbReference type="InterPro" id="IPR000537">
    <property type="entry name" value="UbiA_prenyltransferase"/>
</dbReference>
<keyword evidence="4 11" id="KW-1003">Cell membrane</keyword>
<dbReference type="GO" id="GO:0006744">
    <property type="term" value="P:ubiquinone biosynthetic process"/>
    <property type="evidence" value="ECO:0007669"/>
    <property type="project" value="UniProtKB-UniRule"/>
</dbReference>
<dbReference type="GO" id="GO:0008412">
    <property type="term" value="F:4-hydroxybenzoate polyprenyltransferase activity"/>
    <property type="evidence" value="ECO:0007669"/>
    <property type="project" value="UniProtKB-UniRule"/>
</dbReference>
<dbReference type="InterPro" id="IPR030470">
    <property type="entry name" value="UbiA_prenylTrfase_CS"/>
</dbReference>
<keyword evidence="10 11" id="KW-0472">Membrane</keyword>
<keyword evidence="9 11" id="KW-1133">Transmembrane helix</keyword>